<dbReference type="InterPro" id="IPR027417">
    <property type="entry name" value="P-loop_NTPase"/>
</dbReference>
<proteinExistence type="predicted"/>
<reference evidence="7 8" key="1">
    <citation type="submission" date="2015-12" db="EMBL/GenBank/DDBJ databases">
        <title>A stable core within a dynamic pangenome in Sulfolobus acidocaldarius.</title>
        <authorList>
            <person name="Anderson R."/>
            <person name="Kouris A."/>
            <person name="Seward C."/>
            <person name="Campbell K."/>
            <person name="Whitaker R."/>
        </authorList>
    </citation>
    <scope>NUCLEOTIDE SEQUENCE [LARGE SCALE GENOMIC DNA]</scope>
    <source>
        <strain evidence="5 8">GG12-C01-09</strain>
        <strain evidence="6 7">NG05B_CO5_07</strain>
    </source>
</reference>
<dbReference type="Pfam" id="PF00005">
    <property type="entry name" value="ABC_tran"/>
    <property type="match status" value="1"/>
</dbReference>
<evidence type="ECO:0000256" key="2">
    <source>
        <dbReference type="ARBA" id="ARBA00022741"/>
    </source>
</evidence>
<dbReference type="InterPro" id="IPR003439">
    <property type="entry name" value="ABC_transporter-like_ATP-bd"/>
</dbReference>
<evidence type="ECO:0000259" key="4">
    <source>
        <dbReference type="PROSITE" id="PS50893"/>
    </source>
</evidence>
<dbReference type="Proteomes" id="UP000060043">
    <property type="component" value="Chromosome"/>
</dbReference>
<dbReference type="RefSeq" id="WP_011279093.1">
    <property type="nucleotide sequence ID" value="NZ_BHWZ01000006.1"/>
</dbReference>
<evidence type="ECO:0000313" key="7">
    <source>
        <dbReference type="Proteomes" id="UP000060043"/>
    </source>
</evidence>
<dbReference type="PANTHER" id="PTHR42711:SF18">
    <property type="entry name" value="ABC TRANSPORTER, ATP-BINDING PROTEIN"/>
    <property type="match status" value="1"/>
</dbReference>
<keyword evidence="1" id="KW-0813">Transport</keyword>
<accession>A0A0U3GHM9</accession>
<dbReference type="GO" id="GO:0005524">
    <property type="term" value="F:ATP binding"/>
    <property type="evidence" value="ECO:0007669"/>
    <property type="project" value="UniProtKB-KW"/>
</dbReference>
<dbReference type="InterPro" id="IPR003593">
    <property type="entry name" value="AAA+_ATPase"/>
</dbReference>
<gene>
    <name evidence="5" type="ORF">ATY89_06575</name>
    <name evidence="6" type="ORF">ATZ20_09600</name>
</gene>
<dbReference type="STRING" id="1435377.SUSAZ_10835"/>
<dbReference type="GO" id="GO:0016887">
    <property type="term" value="F:ATP hydrolysis activity"/>
    <property type="evidence" value="ECO:0007669"/>
    <property type="project" value="InterPro"/>
</dbReference>
<keyword evidence="3 5" id="KW-0067">ATP-binding</keyword>
<dbReference type="OMA" id="NKPHDAQ"/>
<dbReference type="EMBL" id="CP013695">
    <property type="protein sequence ID" value="ALU32370.1"/>
    <property type="molecule type" value="Genomic_DNA"/>
</dbReference>
<keyword evidence="2" id="KW-0547">Nucleotide-binding</keyword>
<organism evidence="5 8">
    <name type="scientific">Sulfolobus acidocaldarius</name>
    <dbReference type="NCBI Taxonomy" id="2285"/>
    <lineage>
        <taxon>Archaea</taxon>
        <taxon>Thermoproteota</taxon>
        <taxon>Thermoprotei</taxon>
        <taxon>Sulfolobales</taxon>
        <taxon>Sulfolobaceae</taxon>
        <taxon>Sulfolobus</taxon>
    </lineage>
</organism>
<protein>
    <submittedName>
        <fullName evidence="5">Antibiotic ABC transporter ATP-binding protein</fullName>
    </submittedName>
</protein>
<evidence type="ECO:0000313" key="5">
    <source>
        <dbReference type="EMBL" id="ALU29637.1"/>
    </source>
</evidence>
<dbReference type="AlphaFoldDB" id="A0A0U3GHM9"/>
<dbReference type="InterPro" id="IPR050763">
    <property type="entry name" value="ABC_transporter_ATP-binding"/>
</dbReference>
<dbReference type="PANTHER" id="PTHR42711">
    <property type="entry name" value="ABC TRANSPORTER ATP-BINDING PROTEIN"/>
    <property type="match status" value="1"/>
</dbReference>
<dbReference type="PROSITE" id="PS50893">
    <property type="entry name" value="ABC_TRANSPORTER_2"/>
    <property type="match status" value="1"/>
</dbReference>
<feature type="domain" description="ABC transporter" evidence="4">
    <location>
        <begin position="2"/>
        <end position="227"/>
    </location>
</feature>
<dbReference type="PaxDb" id="1435377-SUSAZ_10835"/>
<dbReference type="GeneID" id="14552819"/>
<dbReference type="Gene3D" id="3.40.50.300">
    <property type="entry name" value="P-loop containing nucleotide triphosphate hydrolases"/>
    <property type="match status" value="1"/>
</dbReference>
<dbReference type="SMART" id="SM00382">
    <property type="entry name" value="AAA"/>
    <property type="match status" value="1"/>
</dbReference>
<evidence type="ECO:0000256" key="3">
    <source>
        <dbReference type="ARBA" id="ARBA00022840"/>
    </source>
</evidence>
<sequence>MIVSEGITKKYGNRVVLNNFSLTITRGEIVTLLGPNGAGKTTFVRIVLALIRPSGGKIEIFGKDPFKDKSVFSRLGYVQELPNLPPFLTGRQVLLLSANIKGARKDEVDELLGVIGMVENADKQISKYSKGMVQRIAIAEALLGNPEILIMDEPNIGIDPIFNLNVRSLLNKLKKSGTLILMTSHDLEEVKKIADRLILINKGNKMFEGSTEELIKKFLGIRVIIEADNNAKEILDKLSYVEEYTADGEKYYVKLREDKREDLLKELVLNGVRVKSFYLDNDIERAYERAVSNA</sequence>
<dbReference type="OrthoDB" id="40048at2157"/>
<evidence type="ECO:0000313" key="6">
    <source>
        <dbReference type="EMBL" id="ALU32370.1"/>
    </source>
</evidence>
<name>A0A0U3GHM9_9CREN</name>
<evidence type="ECO:0000313" key="8">
    <source>
        <dbReference type="Proteomes" id="UP000065473"/>
    </source>
</evidence>
<dbReference type="SUPFAM" id="SSF52540">
    <property type="entry name" value="P-loop containing nucleoside triphosphate hydrolases"/>
    <property type="match status" value="1"/>
</dbReference>
<dbReference type="Proteomes" id="UP000065473">
    <property type="component" value="Chromosome"/>
</dbReference>
<dbReference type="EMBL" id="CP013694">
    <property type="protein sequence ID" value="ALU29637.1"/>
    <property type="molecule type" value="Genomic_DNA"/>
</dbReference>
<evidence type="ECO:0000256" key="1">
    <source>
        <dbReference type="ARBA" id="ARBA00022448"/>
    </source>
</evidence>